<dbReference type="InterPro" id="IPR036396">
    <property type="entry name" value="Cyt_P450_sf"/>
</dbReference>
<dbReference type="InterPro" id="IPR001128">
    <property type="entry name" value="Cyt_P450"/>
</dbReference>
<dbReference type="OrthoDB" id="3945418at2759"/>
<evidence type="ECO:0000313" key="11">
    <source>
        <dbReference type="Proteomes" id="UP001652700"/>
    </source>
</evidence>
<dbReference type="InterPro" id="IPR002401">
    <property type="entry name" value="Cyt_P450_E_grp-I"/>
</dbReference>
<keyword evidence="7 9" id="KW-0503">Monooxygenase</keyword>
<dbReference type="Gene3D" id="1.10.630.10">
    <property type="entry name" value="Cytochrome P450"/>
    <property type="match status" value="1"/>
</dbReference>
<dbReference type="FunFam" id="1.10.630.10:FF:000006">
    <property type="entry name" value="Cytochrome P450 302a1, mitochondrial"/>
    <property type="match status" value="1"/>
</dbReference>
<dbReference type="AlphaFoldDB" id="A0A6P7G0Y4"/>
<evidence type="ECO:0000256" key="9">
    <source>
        <dbReference type="RuleBase" id="RU000461"/>
    </source>
</evidence>
<keyword evidence="5 9" id="KW-0560">Oxidoreductase</keyword>
<sequence>MSIFKKNVFIVNCLFKVRRHIVIRRYVHDFKSIPGPKSLPAIGTLYQYFPLIGNYRFDELPSNGLKKYNKYGPIVREEIVPGVNVVWLFDPKDIETLFRQEGKYPQRRSHLALEQFRLDRPNVYNSGGLLPTNGPEWFRIRSVFQRGLSIQSVKKFINSVNSIIQEWLIHVESMENNPELDFLPELSRLFLELTGQTTLDIRLNSFTPRERGKHSRSSRLIKAAEVTNSCILKTDNGPQLWRKFDTPLYKKLKYSQTFMEQVAIDLIALKMSLFTDRENSQPSLLDSYLSSPEVDFKDIIGVVCDFLLAGIDTSAYTTSFVLYHIANSPSVQENIYNEAHKLLPKQHSRVTEEILSEAVYTKAVLKESLRLRPISVGIGRISQNDAQFSGYTVPAGTSIVSQNQISCQLDKYFPRAEKFVPERWLKNHPLYHQPHPFLLLPFGHGPRSCVARRLAEQNMIILLLKVFRNFRIRWRGGRLDSKSYLINKPDGPILLEFIKRQK</sequence>
<dbReference type="PANTHER" id="PTHR24279:SF120">
    <property type="entry name" value="CYTOCHROME P450"/>
    <property type="match status" value="1"/>
</dbReference>
<dbReference type="GO" id="GO:0005506">
    <property type="term" value="F:iron ion binding"/>
    <property type="evidence" value="ECO:0007669"/>
    <property type="project" value="InterPro"/>
</dbReference>
<comment type="cofactor">
    <cofactor evidence="1 8">
        <name>heme</name>
        <dbReference type="ChEBI" id="CHEBI:30413"/>
    </cofactor>
</comment>
<dbReference type="PROSITE" id="PS00086">
    <property type="entry name" value="CYTOCHROME_P450"/>
    <property type="match status" value="1"/>
</dbReference>
<dbReference type="InParanoid" id="A0A6P7G0Y4"/>
<evidence type="ECO:0000313" key="12">
    <source>
        <dbReference type="RefSeq" id="XP_028142564.1"/>
    </source>
</evidence>
<evidence type="ECO:0000256" key="7">
    <source>
        <dbReference type="ARBA" id="ARBA00023033"/>
    </source>
</evidence>
<evidence type="ECO:0000256" key="3">
    <source>
        <dbReference type="ARBA" id="ARBA00022617"/>
    </source>
</evidence>
<keyword evidence="4 8" id="KW-0479">Metal-binding</keyword>
<evidence type="ECO:0000256" key="6">
    <source>
        <dbReference type="ARBA" id="ARBA00023004"/>
    </source>
</evidence>
<evidence type="ECO:0000256" key="2">
    <source>
        <dbReference type="ARBA" id="ARBA00010617"/>
    </source>
</evidence>
<accession>A0A6P7G0Y4</accession>
<dbReference type="SUPFAM" id="SSF48264">
    <property type="entry name" value="Cytochrome P450"/>
    <property type="match status" value="1"/>
</dbReference>
<dbReference type="GO" id="GO:0016705">
    <property type="term" value="F:oxidoreductase activity, acting on paired donors, with incorporation or reduction of molecular oxygen"/>
    <property type="evidence" value="ECO:0007669"/>
    <property type="project" value="InterPro"/>
</dbReference>
<dbReference type="Pfam" id="PF00067">
    <property type="entry name" value="p450"/>
    <property type="match status" value="1"/>
</dbReference>
<dbReference type="FunCoup" id="A0A6P7G0Y4">
    <property type="interactions" value="28"/>
</dbReference>
<dbReference type="GO" id="GO:0020037">
    <property type="term" value="F:heme binding"/>
    <property type="evidence" value="ECO:0007669"/>
    <property type="project" value="InterPro"/>
</dbReference>
<dbReference type="EnsemblMetazoa" id="XM_028286763.2">
    <property type="protein sequence ID" value="XP_028142564.1"/>
    <property type="gene ID" value="LOC114336405"/>
</dbReference>
<keyword evidence="11" id="KW-1185">Reference proteome</keyword>
<comment type="similarity">
    <text evidence="2 9">Belongs to the cytochrome P450 family.</text>
</comment>
<keyword evidence="6 8" id="KW-0408">Iron</keyword>
<dbReference type="RefSeq" id="XP_028142564.1">
    <property type="nucleotide sequence ID" value="XM_028286763.1"/>
</dbReference>
<dbReference type="PRINTS" id="PR00385">
    <property type="entry name" value="P450"/>
</dbReference>
<keyword evidence="3 8" id="KW-0349">Heme</keyword>
<dbReference type="PANTHER" id="PTHR24279">
    <property type="entry name" value="CYTOCHROME P450"/>
    <property type="match status" value="1"/>
</dbReference>
<evidence type="ECO:0000313" key="10">
    <source>
        <dbReference type="EnsemblMetazoa" id="XP_028142564.1"/>
    </source>
</evidence>
<name>A0A6P7G0Y4_DIAVI</name>
<feature type="binding site" description="axial binding residue" evidence="8">
    <location>
        <position position="449"/>
    </location>
    <ligand>
        <name>heme</name>
        <dbReference type="ChEBI" id="CHEBI:30413"/>
    </ligand>
    <ligandPart>
        <name>Fe</name>
        <dbReference type="ChEBI" id="CHEBI:18248"/>
    </ligandPart>
</feature>
<dbReference type="Proteomes" id="UP001652700">
    <property type="component" value="Unplaced"/>
</dbReference>
<protein>
    <submittedName>
        <fullName evidence="12">Cytochrome P450 302a1, mitochondrial</fullName>
    </submittedName>
</protein>
<dbReference type="CDD" id="cd11054">
    <property type="entry name" value="CYP24A1-like"/>
    <property type="match status" value="1"/>
</dbReference>
<evidence type="ECO:0000256" key="5">
    <source>
        <dbReference type="ARBA" id="ARBA00023002"/>
    </source>
</evidence>
<evidence type="ECO:0000256" key="8">
    <source>
        <dbReference type="PIRSR" id="PIRSR602401-1"/>
    </source>
</evidence>
<dbReference type="GO" id="GO:0004497">
    <property type="term" value="F:monooxygenase activity"/>
    <property type="evidence" value="ECO:0007669"/>
    <property type="project" value="UniProtKB-KW"/>
</dbReference>
<gene>
    <name evidence="12" type="primary">LOC114336405</name>
</gene>
<reference evidence="10" key="2">
    <citation type="submission" date="2025-05" db="UniProtKB">
        <authorList>
            <consortium name="EnsemblMetazoa"/>
        </authorList>
    </citation>
    <scope>IDENTIFICATION</scope>
</reference>
<reference evidence="12" key="1">
    <citation type="submission" date="2025-04" db="UniProtKB">
        <authorList>
            <consortium name="RefSeq"/>
        </authorList>
    </citation>
    <scope>IDENTIFICATION</scope>
    <source>
        <tissue evidence="12">Whole insect</tissue>
    </source>
</reference>
<proteinExistence type="inferred from homology"/>
<dbReference type="InterPro" id="IPR017972">
    <property type="entry name" value="Cyt_P450_CS"/>
</dbReference>
<organism evidence="12">
    <name type="scientific">Diabrotica virgifera virgifera</name>
    <name type="common">western corn rootworm</name>
    <dbReference type="NCBI Taxonomy" id="50390"/>
    <lineage>
        <taxon>Eukaryota</taxon>
        <taxon>Metazoa</taxon>
        <taxon>Ecdysozoa</taxon>
        <taxon>Arthropoda</taxon>
        <taxon>Hexapoda</taxon>
        <taxon>Insecta</taxon>
        <taxon>Pterygota</taxon>
        <taxon>Neoptera</taxon>
        <taxon>Endopterygota</taxon>
        <taxon>Coleoptera</taxon>
        <taxon>Polyphaga</taxon>
        <taxon>Cucujiformia</taxon>
        <taxon>Chrysomeloidea</taxon>
        <taxon>Chrysomelidae</taxon>
        <taxon>Galerucinae</taxon>
        <taxon>Diabroticina</taxon>
        <taxon>Diabroticites</taxon>
        <taxon>Diabrotica</taxon>
    </lineage>
</organism>
<dbReference type="InterPro" id="IPR050479">
    <property type="entry name" value="CYP11_CYP27_families"/>
</dbReference>
<evidence type="ECO:0000256" key="4">
    <source>
        <dbReference type="ARBA" id="ARBA00022723"/>
    </source>
</evidence>
<dbReference type="GeneID" id="114336405"/>
<dbReference type="CTD" id="45282"/>
<dbReference type="PRINTS" id="PR00463">
    <property type="entry name" value="EP450I"/>
</dbReference>
<evidence type="ECO:0000256" key="1">
    <source>
        <dbReference type="ARBA" id="ARBA00001971"/>
    </source>
</evidence>
<dbReference type="KEGG" id="dvv:114336405"/>